<protein>
    <submittedName>
        <fullName evidence="2">Uncharacterized protein</fullName>
    </submittedName>
</protein>
<feature type="transmembrane region" description="Helical" evidence="1">
    <location>
        <begin position="77"/>
        <end position="95"/>
    </location>
</feature>
<feature type="transmembrane region" description="Helical" evidence="1">
    <location>
        <begin position="154"/>
        <end position="174"/>
    </location>
</feature>
<reference evidence="2 3" key="1">
    <citation type="submission" date="2024-10" db="EMBL/GenBank/DDBJ databases">
        <title>The Natural Products Discovery Center: Release of the First 8490 Sequenced Strains for Exploring Actinobacteria Biosynthetic Diversity.</title>
        <authorList>
            <person name="Kalkreuter E."/>
            <person name="Kautsar S.A."/>
            <person name="Yang D."/>
            <person name="Bader C.D."/>
            <person name="Teijaro C.N."/>
            <person name="Fluegel L."/>
            <person name="Davis C.M."/>
            <person name="Simpson J.R."/>
            <person name="Lauterbach L."/>
            <person name="Steele A.D."/>
            <person name="Gui C."/>
            <person name="Meng S."/>
            <person name="Li G."/>
            <person name="Viehrig K."/>
            <person name="Ye F."/>
            <person name="Su P."/>
            <person name="Kiefer A.F."/>
            <person name="Nichols A."/>
            <person name="Cepeda A.J."/>
            <person name="Yan W."/>
            <person name="Fan B."/>
            <person name="Jiang Y."/>
            <person name="Adhikari A."/>
            <person name="Zheng C.-J."/>
            <person name="Schuster L."/>
            <person name="Cowan T.M."/>
            <person name="Smanski M.J."/>
            <person name="Chevrette M.G."/>
            <person name="De Carvalho L.P.S."/>
            <person name="Shen B."/>
        </authorList>
    </citation>
    <scope>NUCLEOTIDE SEQUENCE [LARGE SCALE GENOMIC DNA]</scope>
    <source>
        <strain evidence="2 3">NPDC007147</strain>
    </source>
</reference>
<keyword evidence="1" id="KW-0472">Membrane</keyword>
<evidence type="ECO:0000313" key="2">
    <source>
        <dbReference type="EMBL" id="MFE9172582.1"/>
    </source>
</evidence>
<organism evidence="2 3">
    <name type="scientific">Streptomyces kebangsaanensis</name>
    <dbReference type="NCBI Taxonomy" id="864058"/>
    <lineage>
        <taxon>Bacteria</taxon>
        <taxon>Bacillati</taxon>
        <taxon>Actinomycetota</taxon>
        <taxon>Actinomycetes</taxon>
        <taxon>Kitasatosporales</taxon>
        <taxon>Streptomycetaceae</taxon>
        <taxon>Streptomyces</taxon>
    </lineage>
</organism>
<feature type="transmembrane region" description="Helical" evidence="1">
    <location>
        <begin position="101"/>
        <end position="119"/>
    </location>
</feature>
<gene>
    <name evidence="2" type="ORF">ACFYNZ_24415</name>
</gene>
<dbReference type="EMBL" id="JBIAFJ010000024">
    <property type="protein sequence ID" value="MFE9172582.1"/>
    <property type="molecule type" value="Genomic_DNA"/>
</dbReference>
<dbReference type="RefSeq" id="WP_388350252.1">
    <property type="nucleotide sequence ID" value="NZ_JBIAFJ010000024.1"/>
</dbReference>
<keyword evidence="1" id="KW-0812">Transmembrane</keyword>
<dbReference type="Proteomes" id="UP001601197">
    <property type="component" value="Unassembled WGS sequence"/>
</dbReference>
<proteinExistence type="predicted"/>
<keyword evidence="3" id="KW-1185">Reference proteome</keyword>
<sequence>MPGKDTRNAFDRYVGTMEAAPVALGQILYRSVLKNSDKGKKSASFQADLTAWLRQAQRGECDPEEAHDIFSLSAAHWAFLAALGIMSGMFLDYLFGVSFDAVLTFSLSVFPAFGLLSVVDAVRARSARDADAAEQRSSKWNKKSRKYRPIVHRWIIPVTASVLLLAVWLVVFFAG</sequence>
<keyword evidence="1" id="KW-1133">Transmembrane helix</keyword>
<comment type="caution">
    <text evidence="2">The sequence shown here is derived from an EMBL/GenBank/DDBJ whole genome shotgun (WGS) entry which is preliminary data.</text>
</comment>
<evidence type="ECO:0000313" key="3">
    <source>
        <dbReference type="Proteomes" id="UP001601197"/>
    </source>
</evidence>
<accession>A0ABW6KXG7</accession>
<name>A0ABW6KXG7_9ACTN</name>
<evidence type="ECO:0000256" key="1">
    <source>
        <dbReference type="SAM" id="Phobius"/>
    </source>
</evidence>